<gene>
    <name evidence="4" type="primary">nolG</name>
    <name evidence="4" type="ORF">SPIL2461_LOCUS7053</name>
</gene>
<name>A0A812NAT2_SYMPI</name>
<dbReference type="PRINTS" id="PR00455">
    <property type="entry name" value="HTHTETR"/>
</dbReference>
<evidence type="ECO:0000256" key="2">
    <source>
        <dbReference type="SAM" id="Phobius"/>
    </source>
</evidence>
<feature type="transmembrane region" description="Helical" evidence="2">
    <location>
        <begin position="1254"/>
        <end position="1275"/>
    </location>
</feature>
<feature type="transmembrane region" description="Helical" evidence="2">
    <location>
        <begin position="1326"/>
        <end position="1346"/>
    </location>
</feature>
<dbReference type="Gene3D" id="1.10.357.10">
    <property type="entry name" value="Tetracycline Repressor, domain 2"/>
    <property type="match status" value="1"/>
</dbReference>
<dbReference type="InterPro" id="IPR006680">
    <property type="entry name" value="Amidohydro-rel"/>
</dbReference>
<feature type="domain" description="HTH tetR-type" evidence="3">
    <location>
        <begin position="9"/>
        <end position="69"/>
    </location>
</feature>
<keyword evidence="1" id="KW-0238">DNA-binding</keyword>
<dbReference type="Gene3D" id="1.20.1640.10">
    <property type="entry name" value="Multidrug efflux transporter AcrB transmembrane domain"/>
    <property type="match status" value="2"/>
</dbReference>
<dbReference type="GO" id="GO:0042910">
    <property type="term" value="F:xenobiotic transmembrane transporter activity"/>
    <property type="evidence" value="ECO:0007669"/>
    <property type="project" value="TreeGrafter"/>
</dbReference>
<accession>A0A812NAT2</accession>
<proteinExistence type="predicted"/>
<dbReference type="Gene3D" id="3.30.70.1430">
    <property type="entry name" value="Multidrug efflux transporter AcrB pore domain"/>
    <property type="match status" value="2"/>
</dbReference>
<organism evidence="4 5">
    <name type="scientific">Symbiodinium pilosum</name>
    <name type="common">Dinoflagellate</name>
    <dbReference type="NCBI Taxonomy" id="2952"/>
    <lineage>
        <taxon>Eukaryota</taxon>
        <taxon>Sar</taxon>
        <taxon>Alveolata</taxon>
        <taxon>Dinophyceae</taxon>
        <taxon>Suessiales</taxon>
        <taxon>Symbiodiniaceae</taxon>
        <taxon>Symbiodinium</taxon>
    </lineage>
</organism>
<keyword evidence="5" id="KW-1185">Reference proteome</keyword>
<evidence type="ECO:0000256" key="1">
    <source>
        <dbReference type="ARBA" id="ARBA00023125"/>
    </source>
</evidence>
<dbReference type="Gene3D" id="3.10.450.50">
    <property type="match status" value="1"/>
</dbReference>
<dbReference type="SUPFAM" id="SSF52833">
    <property type="entry name" value="Thioredoxin-like"/>
    <property type="match status" value="1"/>
</dbReference>
<dbReference type="Pfam" id="PF17937">
    <property type="entry name" value="TetR_C_28"/>
    <property type="match status" value="1"/>
</dbReference>
<dbReference type="Pfam" id="PF01323">
    <property type="entry name" value="DSBA"/>
    <property type="match status" value="1"/>
</dbReference>
<dbReference type="Gene3D" id="3.40.30.10">
    <property type="entry name" value="Glutaredoxin"/>
    <property type="match status" value="1"/>
</dbReference>
<dbReference type="Gene3D" id="3.30.2090.10">
    <property type="entry name" value="Multidrug efflux transporter AcrB TolC docking domain, DN and DC subdomains"/>
    <property type="match status" value="2"/>
</dbReference>
<dbReference type="Pfam" id="PF00873">
    <property type="entry name" value="ACR_tran"/>
    <property type="match status" value="1"/>
</dbReference>
<dbReference type="SUPFAM" id="SSF46689">
    <property type="entry name" value="Homeodomain-like"/>
    <property type="match status" value="1"/>
</dbReference>
<keyword evidence="2" id="KW-1133">Transmembrane helix</keyword>
<dbReference type="PROSITE" id="PS50977">
    <property type="entry name" value="HTH_TETR_2"/>
    <property type="match status" value="1"/>
</dbReference>
<protein>
    <submittedName>
        <fullName evidence="4">NolG protein</fullName>
    </submittedName>
</protein>
<dbReference type="InterPro" id="IPR001036">
    <property type="entry name" value="Acrflvin-R"/>
</dbReference>
<dbReference type="GO" id="GO:0016491">
    <property type="term" value="F:oxidoreductase activity"/>
    <property type="evidence" value="ECO:0007669"/>
    <property type="project" value="InterPro"/>
</dbReference>
<dbReference type="Gene3D" id="3.20.20.140">
    <property type="entry name" value="Metal-dependent hydrolases"/>
    <property type="match status" value="1"/>
</dbReference>
<dbReference type="Gene3D" id="3.30.70.1440">
    <property type="entry name" value="Multidrug efflux transporter AcrB pore domain"/>
    <property type="match status" value="1"/>
</dbReference>
<dbReference type="InterPro" id="IPR009057">
    <property type="entry name" value="Homeodomain-like_sf"/>
</dbReference>
<feature type="transmembrane region" description="Helical" evidence="2">
    <location>
        <begin position="1228"/>
        <end position="1248"/>
    </location>
</feature>
<dbReference type="OrthoDB" id="5575708at2759"/>
<dbReference type="SUPFAM" id="SSF82693">
    <property type="entry name" value="Multidrug efflux transporter AcrB pore domain, PN1, PN2, PC1 and PC2 subdomains"/>
    <property type="match status" value="2"/>
</dbReference>
<feature type="transmembrane region" description="Helical" evidence="2">
    <location>
        <begin position="683"/>
        <end position="702"/>
    </location>
</feature>
<feature type="transmembrane region" description="Helical" evidence="2">
    <location>
        <begin position="811"/>
        <end position="838"/>
    </location>
</feature>
<dbReference type="Pfam" id="PF04909">
    <property type="entry name" value="Amidohydro_2"/>
    <property type="match status" value="1"/>
</dbReference>
<dbReference type="SUPFAM" id="SSF82866">
    <property type="entry name" value="Multidrug efflux transporter AcrB transmembrane domain"/>
    <property type="match status" value="2"/>
</dbReference>
<dbReference type="SUPFAM" id="SSF51556">
    <property type="entry name" value="Metallo-dependent hydrolases"/>
    <property type="match status" value="1"/>
</dbReference>
<feature type="transmembrane region" description="Helical" evidence="2">
    <location>
        <begin position="869"/>
        <end position="890"/>
    </location>
</feature>
<dbReference type="PANTHER" id="PTHR32063:SF18">
    <property type="entry name" value="CATION EFFLUX SYSTEM PROTEIN"/>
    <property type="match status" value="1"/>
</dbReference>
<dbReference type="Gene3D" id="3.30.70.1320">
    <property type="entry name" value="Multidrug efflux transporter AcrB pore domain like"/>
    <property type="match status" value="1"/>
</dbReference>
<feature type="transmembrane region" description="Helical" evidence="2">
    <location>
        <begin position="1202"/>
        <end position="1221"/>
    </location>
</feature>
<dbReference type="GO" id="GO:0016787">
    <property type="term" value="F:hydrolase activity"/>
    <property type="evidence" value="ECO:0007669"/>
    <property type="project" value="InterPro"/>
</dbReference>
<dbReference type="Proteomes" id="UP000649617">
    <property type="component" value="Unassembled WGS sequence"/>
</dbReference>
<sequence length="1858" mass="203940">MAEKSSAAKNKRAAILAAAARIVERSGAAHLTIDAVATAAAVSKGGVLYHFPSKQALLEGMLECLVEQITTRTRTYRDANADEKNVALIARIIEQHEQTPEQKAMSRAILAAAAENPEMLTPARQEVRTAFKEAGDGSEALEIGWILLLAVEGLRFLEMLKLLPLSRAERNGLHKQLLELAKAEERLDKSRIFAPFDAFVARRYVDNRTKVRNGDKIVRLSDLSELKVIVSLSEELVATVTPERVISMTATFDFLPGQKFPLTYRENTGEANAVAQTFMVTFTMDRPPQSNLLPGMTALVQIALKADSTQLQIAIPPTALVSAPDGHFFVWIYDPDTQSVSRRRVILAEPGGRGIGIADGLEVGELVVGAGGLYGIDKVGRLEDPKFPLKQAYVVTVYPGASATETEQEVTDVIEAALQELPYIKRLTSKSLPGRSEVQVEIQERYDDDDVQQIWDELRRRVSEAAMRLPPGTQGPIVEDDFGDVYGILYAVFATGYLENEISDFARLLETGLNTVEHVAKVSTSGVPEEALFVELNHEQLVRLGLPTDAVFRSIGEENQVMPAASVAYGDRRLRLAHTNAFETEQAIGEMRIGRPGSIEFVRLGEVATIRRGPVEQPSEIIRHQGQRVFTVGVSVVDDQNVVEVGRAVDRRMREILDTLPIGVTYEPIYAQHTVVEDSLTEFQINLGLSILTVVAALCVFMGWRAGTVVGSVLLLTVLGTVSLMTFGGIELQRISLGALMIAMGMLVDNAIVVAEGMVTGVQRGLSARESAAASVQRTAFPLLGATVIGIAAFGPIGLADDNPGHFLRSLFQVVAISLLLSWVLAVTVGPLLGSYLLKANTAHSENALYSGWGYAPYRRLLGFSLRHAWLATLVLIAITVSCLAGFGFVKQGFFPTTNSPLLFVDMRLPQGMDIRSTAAEVERLEPLLQADPEVVAVTGFIGRGTTRFSATVRPEQPNPAYAQLVLRVRDISNIDTTRVRVAELLQSESVDAELAVRRTEFTPSGTSKIEARFSGPDAHVLRALAEQALNVYLTHDLIDRKTDWRQRELTLSPRFDESRARQVGISRNDLATATAFSTTGVRIGTYRDEDKLLPIVARAPRAELSDMRAVQDRQIWSSVQQAYVPLSQVITGVELDAEDSMIFRRERTRTIAAQANPPVGRNASRVFEAIRGEVEAIFLPPGYQLEWGGEYEANLEAMTTLTSKIPMALGIMLIVTVLMFGKIKQPLVIWLTVPMIICGVVVSLLATDLAFTFPSFLGFLSLSGMLIKNCIVLVDEIDKRLLEDDWSLETIAAACISRLRPVMLAAGTTIAGMSPLLRDAFFREMAVCIMGGLAFATLLTLIAALNSVYADEVLRVTPDGLDTAGLFKKANKERFRKNRDAGDRISLDFWLDTRHTNASVSYDTGFYRIAIMSSAGETSYAYGQFHIVLKNIYGQWKIVQDWDTAAIGGRPITADDFKRRQPGGISIEELFAGRDIDIEAMYTRMKTLMDEEGLAYGRRTHTYNSRLAQELGKWADTQTGGYAVHDALYKAYFVDGRNIGEPDVLVNIAADVGLPADAAREVLETRSFKMAVDADWAKSRQYGVTGVPTFVAGGYGVVGAQPYETLASLMEQGPMSIDENADIENWIAQEIPEDVIEPDLPIIDPHHHLWDLRNRNGMGFRQEVYLCEEISRDISASGHNIVQTVFAQCGAFYRSDGPQEMRCVGETEFVHGIAAMSRSGIYGPTRLCTGIFSTADLRAGSDVARVLEAHLHASEYFRGVRTAFPSDLNDNFLKGFAQLEKYNLSYDNWSPDFSRLPKLAELANRFPAVTVIVNHLGGRIDPNADDAELKAWQAAIDAVAACSNTVMKLGGVRALEF</sequence>
<dbReference type="InterPro" id="IPR001853">
    <property type="entry name" value="DSBA-like_thioredoxin_dom"/>
</dbReference>
<evidence type="ECO:0000313" key="5">
    <source>
        <dbReference type="Proteomes" id="UP000649617"/>
    </source>
</evidence>
<evidence type="ECO:0000313" key="4">
    <source>
        <dbReference type="EMBL" id="CAE7311452.1"/>
    </source>
</evidence>
<comment type="caution">
    <text evidence="4">The sequence shown here is derived from an EMBL/GenBank/DDBJ whole genome shotgun (WGS) entry which is preliminary data.</text>
</comment>
<dbReference type="GO" id="GO:0005886">
    <property type="term" value="C:plasma membrane"/>
    <property type="evidence" value="ECO:0007669"/>
    <property type="project" value="TreeGrafter"/>
</dbReference>
<dbReference type="InterPro" id="IPR027463">
    <property type="entry name" value="AcrB_DN_DC_subdom"/>
</dbReference>
<dbReference type="InterPro" id="IPR036249">
    <property type="entry name" value="Thioredoxin-like_sf"/>
</dbReference>
<dbReference type="InterPro" id="IPR006143">
    <property type="entry name" value="RND_pump_MFP"/>
</dbReference>
<dbReference type="InterPro" id="IPR032466">
    <property type="entry name" value="Metal_Hydrolase"/>
</dbReference>
<keyword evidence="2" id="KW-0472">Membrane</keyword>
<dbReference type="PRINTS" id="PR00702">
    <property type="entry name" value="ACRIFLAVINRP"/>
</dbReference>
<dbReference type="Pfam" id="PF00440">
    <property type="entry name" value="TetR_N"/>
    <property type="match status" value="1"/>
</dbReference>
<dbReference type="NCBIfam" id="TIGR01730">
    <property type="entry name" value="RND_mfp"/>
    <property type="match status" value="1"/>
</dbReference>
<feature type="transmembrane region" description="Helical" evidence="2">
    <location>
        <begin position="780"/>
        <end position="799"/>
    </location>
</feature>
<dbReference type="SUPFAM" id="SSF82714">
    <property type="entry name" value="Multidrug efflux transporter AcrB TolC docking domain, DN and DC subdomains"/>
    <property type="match status" value="2"/>
</dbReference>
<feature type="transmembrane region" description="Helical" evidence="2">
    <location>
        <begin position="736"/>
        <end position="759"/>
    </location>
</feature>
<dbReference type="InterPro" id="IPR041479">
    <property type="entry name" value="TetR_CgmR_C"/>
</dbReference>
<keyword evidence="2" id="KW-0812">Transmembrane</keyword>
<evidence type="ECO:0000259" key="3">
    <source>
        <dbReference type="PROSITE" id="PS50977"/>
    </source>
</evidence>
<dbReference type="PANTHER" id="PTHR32063">
    <property type="match status" value="1"/>
</dbReference>
<dbReference type="EMBL" id="CAJNIZ010011112">
    <property type="protein sequence ID" value="CAE7311452.1"/>
    <property type="molecule type" value="Genomic_DNA"/>
</dbReference>
<dbReference type="Gene3D" id="2.40.30.170">
    <property type="match status" value="1"/>
</dbReference>
<feature type="transmembrane region" description="Helical" evidence="2">
    <location>
        <begin position="709"/>
        <end position="730"/>
    </location>
</feature>
<reference evidence="4" key="1">
    <citation type="submission" date="2021-02" db="EMBL/GenBank/DDBJ databases">
        <authorList>
            <person name="Dougan E. K."/>
            <person name="Rhodes N."/>
            <person name="Thang M."/>
            <person name="Chan C."/>
        </authorList>
    </citation>
    <scope>NUCLEOTIDE SEQUENCE</scope>
</reference>
<dbReference type="InterPro" id="IPR001647">
    <property type="entry name" value="HTH_TetR"/>
</dbReference>
<dbReference type="GO" id="GO:0003677">
    <property type="term" value="F:DNA binding"/>
    <property type="evidence" value="ECO:0007669"/>
    <property type="project" value="UniProtKB-KW"/>
</dbReference>